<keyword evidence="3" id="KW-0732">Signal</keyword>
<dbReference type="InterPro" id="IPR036188">
    <property type="entry name" value="FAD/NAD-bd_sf"/>
</dbReference>
<reference evidence="5" key="1">
    <citation type="submission" date="2023-06" db="EMBL/GenBank/DDBJ databases">
        <title>Genome-scale phylogeny and comparative genomics of the fungal order Sordariales.</title>
        <authorList>
            <consortium name="Lawrence Berkeley National Laboratory"/>
            <person name="Hensen N."/>
            <person name="Bonometti L."/>
            <person name="Westerberg I."/>
            <person name="Brannstrom I.O."/>
            <person name="Guillou S."/>
            <person name="Cros-Aarteil S."/>
            <person name="Calhoun S."/>
            <person name="Haridas S."/>
            <person name="Kuo A."/>
            <person name="Mondo S."/>
            <person name="Pangilinan J."/>
            <person name="Riley R."/>
            <person name="LaButti K."/>
            <person name="Andreopoulos B."/>
            <person name="Lipzen A."/>
            <person name="Chen C."/>
            <person name="Yanf M."/>
            <person name="Daum C."/>
            <person name="Ng V."/>
            <person name="Clum A."/>
            <person name="Steindorff A."/>
            <person name="Ohm R."/>
            <person name="Martin F."/>
            <person name="Silar P."/>
            <person name="Natvig D."/>
            <person name="Lalanne C."/>
            <person name="Gautier V."/>
            <person name="Ament-velasquez S.L."/>
            <person name="Kruys A."/>
            <person name="Hutchinson M.I."/>
            <person name="Powell A.J."/>
            <person name="Barry K."/>
            <person name="Miller A.N."/>
            <person name="Grigoriev I.V."/>
            <person name="Debuchy R."/>
            <person name="Gladieux P."/>
            <person name="Thoren M.H."/>
            <person name="Johannesson H."/>
        </authorList>
    </citation>
    <scope>NUCLEOTIDE SEQUENCE</scope>
    <source>
        <strain evidence="5">SMH3187-1</strain>
    </source>
</reference>
<dbReference type="PANTHER" id="PTHR11552">
    <property type="entry name" value="GLUCOSE-METHANOL-CHOLINE GMC OXIDOREDUCTASE"/>
    <property type="match status" value="1"/>
</dbReference>
<evidence type="ECO:0000313" key="5">
    <source>
        <dbReference type="EMBL" id="KAK0740381.1"/>
    </source>
</evidence>
<dbReference type="PROSITE" id="PS00624">
    <property type="entry name" value="GMC_OXRED_2"/>
    <property type="match status" value="1"/>
</dbReference>
<dbReference type="InterPro" id="IPR007867">
    <property type="entry name" value="GMC_OxRtase_C"/>
</dbReference>
<dbReference type="GO" id="GO:0050660">
    <property type="term" value="F:flavin adenine dinucleotide binding"/>
    <property type="evidence" value="ECO:0007669"/>
    <property type="project" value="InterPro"/>
</dbReference>
<proteinExistence type="inferred from homology"/>
<dbReference type="PANTHER" id="PTHR11552:SF115">
    <property type="entry name" value="DEHYDROGENASE XPTC-RELATED"/>
    <property type="match status" value="1"/>
</dbReference>
<dbReference type="Gene3D" id="3.50.50.60">
    <property type="entry name" value="FAD/NAD(P)-binding domain"/>
    <property type="match status" value="1"/>
</dbReference>
<dbReference type="EMBL" id="JAUKUD010000006">
    <property type="protein sequence ID" value="KAK0740381.1"/>
    <property type="molecule type" value="Genomic_DNA"/>
</dbReference>
<comment type="caution">
    <text evidence="5">The sequence shown here is derived from an EMBL/GenBank/DDBJ whole genome shotgun (WGS) entry which is preliminary data.</text>
</comment>
<dbReference type="Pfam" id="PF00732">
    <property type="entry name" value="GMC_oxred_N"/>
    <property type="match status" value="1"/>
</dbReference>
<dbReference type="GO" id="GO:0016614">
    <property type="term" value="F:oxidoreductase activity, acting on CH-OH group of donors"/>
    <property type="evidence" value="ECO:0007669"/>
    <property type="project" value="InterPro"/>
</dbReference>
<dbReference type="InterPro" id="IPR000172">
    <property type="entry name" value="GMC_OxRdtase_N"/>
</dbReference>
<dbReference type="SUPFAM" id="SSF54373">
    <property type="entry name" value="FAD-linked reductases, C-terminal domain"/>
    <property type="match status" value="1"/>
</dbReference>
<feature type="signal peptide" evidence="3">
    <location>
        <begin position="1"/>
        <end position="20"/>
    </location>
</feature>
<dbReference type="GO" id="GO:0044550">
    <property type="term" value="P:secondary metabolite biosynthetic process"/>
    <property type="evidence" value="ECO:0007669"/>
    <property type="project" value="TreeGrafter"/>
</dbReference>
<evidence type="ECO:0000256" key="2">
    <source>
        <dbReference type="PIRSR" id="PIRSR000137-2"/>
    </source>
</evidence>
<keyword evidence="6" id="KW-1185">Reference proteome</keyword>
<accession>A0AA40EJA4</accession>
<feature type="domain" description="Glucose-methanol-choline oxidoreductase N-terminal" evidence="4">
    <location>
        <begin position="306"/>
        <end position="320"/>
    </location>
</feature>
<dbReference type="Pfam" id="PF05199">
    <property type="entry name" value="GMC_oxred_C"/>
    <property type="match status" value="1"/>
</dbReference>
<gene>
    <name evidence="5" type="ORF">B0T18DRAFT_373370</name>
</gene>
<comment type="cofactor">
    <cofactor evidence="2">
        <name>FAD</name>
        <dbReference type="ChEBI" id="CHEBI:57692"/>
    </cofactor>
</comment>
<sequence length="620" mass="67452">MSRHIFLWLALTLLVAGVLSFPHRAEKFTSLAHPRDAKESYDYIIVGAGTAGLTVADRLTENKKTTVLVVEYGELDDSPILSELQAWFRIQISQPQFFYNITSVPQPSLRNRTFPLLIGKLVGGSSAVNAMMVIRGSKQDYDQWGAFFGKSSPWTWKGMLPYFKKAVHFTPPVPALAPTIPHDAALWGTTSGVHAAWPSFQYPATLAQVDTWRGMAGVNFRPDSGTGLPGLYWYPTFMDPTIAARSYARTGHYENVRRPNYHLLTGSKVNKILLQGTKAYGVKFTSVANGVATSIRANNEVILAAGAIHTPQIMQLSGLGPERLLKSANISVAVDLPGVGQNFQDHLSLSANFTYLNFDFNPSINSLAQNATFRAWADEVWAANRSGPYSLAAGNVGPWLPFPVISSRHQEIASRLSAQDHAALLPAGTHPTVIAGYRAQMKAMVASIRDNATAFFNMPLSGRPTTTLIANLHSLSRGTVNIDPQNPEAEPRVDYRALSNPLDGAISADILRYLRTYFGNSANAPYQPVEVTPGANLTSDEQLVAYIQQTMRPSGHHPAGTCAMLPRHLGGVVDENLKVYGVRNLRIVDASVMPMVIGANTCLPVYAVAEKAADIIKAGK</sequence>
<dbReference type="InterPro" id="IPR012132">
    <property type="entry name" value="GMC_OxRdtase"/>
</dbReference>
<keyword evidence="2" id="KW-0285">Flavoprotein</keyword>
<feature type="chain" id="PRO_5041334988" description="Glucose-methanol-choline oxidoreductase N-terminal domain-containing protein" evidence="3">
    <location>
        <begin position="21"/>
        <end position="620"/>
    </location>
</feature>
<evidence type="ECO:0000313" key="6">
    <source>
        <dbReference type="Proteomes" id="UP001172155"/>
    </source>
</evidence>
<evidence type="ECO:0000256" key="1">
    <source>
        <dbReference type="ARBA" id="ARBA00010790"/>
    </source>
</evidence>
<organism evidence="5 6">
    <name type="scientific">Schizothecium vesticola</name>
    <dbReference type="NCBI Taxonomy" id="314040"/>
    <lineage>
        <taxon>Eukaryota</taxon>
        <taxon>Fungi</taxon>
        <taxon>Dikarya</taxon>
        <taxon>Ascomycota</taxon>
        <taxon>Pezizomycotina</taxon>
        <taxon>Sordariomycetes</taxon>
        <taxon>Sordariomycetidae</taxon>
        <taxon>Sordariales</taxon>
        <taxon>Schizotheciaceae</taxon>
        <taxon>Schizothecium</taxon>
    </lineage>
</organism>
<protein>
    <recommendedName>
        <fullName evidence="4">Glucose-methanol-choline oxidoreductase N-terminal domain-containing protein</fullName>
    </recommendedName>
</protein>
<evidence type="ECO:0000259" key="4">
    <source>
        <dbReference type="PROSITE" id="PS00624"/>
    </source>
</evidence>
<evidence type="ECO:0000256" key="3">
    <source>
        <dbReference type="SAM" id="SignalP"/>
    </source>
</evidence>
<name>A0AA40EJA4_9PEZI</name>
<keyword evidence="2" id="KW-0274">FAD</keyword>
<feature type="binding site" evidence="2">
    <location>
        <position position="269"/>
    </location>
    <ligand>
        <name>FAD</name>
        <dbReference type="ChEBI" id="CHEBI:57692"/>
    </ligand>
</feature>
<comment type="similarity">
    <text evidence="1">Belongs to the GMC oxidoreductase family.</text>
</comment>
<dbReference type="Proteomes" id="UP001172155">
    <property type="component" value="Unassembled WGS sequence"/>
</dbReference>
<dbReference type="AlphaFoldDB" id="A0AA40EJA4"/>
<dbReference type="PIRSF" id="PIRSF000137">
    <property type="entry name" value="Alcohol_oxidase"/>
    <property type="match status" value="1"/>
</dbReference>
<dbReference type="SUPFAM" id="SSF51905">
    <property type="entry name" value="FAD/NAD(P)-binding domain"/>
    <property type="match status" value="1"/>
</dbReference>
<dbReference type="Gene3D" id="3.30.560.10">
    <property type="entry name" value="Glucose Oxidase, domain 3"/>
    <property type="match status" value="1"/>
</dbReference>